<dbReference type="SMART" id="SM00450">
    <property type="entry name" value="RHOD"/>
    <property type="match status" value="1"/>
</dbReference>
<dbReference type="SUPFAM" id="SSF52821">
    <property type="entry name" value="Rhodanese/Cell cycle control phosphatase"/>
    <property type="match status" value="1"/>
</dbReference>
<evidence type="ECO:0000259" key="1">
    <source>
        <dbReference type="PROSITE" id="PS50206"/>
    </source>
</evidence>
<dbReference type="Gene3D" id="3.40.250.10">
    <property type="entry name" value="Rhodanese-like domain"/>
    <property type="match status" value="1"/>
</dbReference>
<dbReference type="PROSITE" id="PS50206">
    <property type="entry name" value="RHODANESE_3"/>
    <property type="match status" value="1"/>
</dbReference>
<dbReference type="InterPro" id="IPR036873">
    <property type="entry name" value="Rhodanese-like_dom_sf"/>
</dbReference>
<name>A0A7V8JQE9_9BURK</name>
<sequence>MVLADDDGTRATVTARWLRQLGWDAHVLTPDAARTETGWPAAAEPAGWPELAAVPAIDAQHAQALLGQGALLLDAADSAAFRAAHARGARWANRSALDSHLAHAREAGHVIVSAPDDRLARLLALEFLDVAQVSILQGGLPAWQRSGLPVDASPQSPPDEQRIDFLTWLHDRHEGNAQASAAYLQWELDLPGSVGEASAAGFRFQP</sequence>
<dbReference type="EMBL" id="WNDQ01000019">
    <property type="protein sequence ID" value="KAF1021627.1"/>
    <property type="molecule type" value="Genomic_DNA"/>
</dbReference>
<protein>
    <recommendedName>
        <fullName evidence="1">Rhodanese domain-containing protein</fullName>
    </recommendedName>
</protein>
<dbReference type="AlphaFoldDB" id="A0A7V8JQE9"/>
<dbReference type="InterPro" id="IPR001763">
    <property type="entry name" value="Rhodanese-like_dom"/>
</dbReference>
<gene>
    <name evidence="2" type="ORF">GAK30_01687</name>
</gene>
<feature type="domain" description="Rhodanese" evidence="1">
    <location>
        <begin position="66"/>
        <end position="152"/>
    </location>
</feature>
<comment type="caution">
    <text evidence="2">The sequence shown here is derived from an EMBL/GenBank/DDBJ whole genome shotgun (WGS) entry which is preliminary data.</text>
</comment>
<evidence type="ECO:0000313" key="2">
    <source>
        <dbReference type="EMBL" id="KAF1021627.1"/>
    </source>
</evidence>
<proteinExistence type="predicted"/>
<reference evidence="3" key="1">
    <citation type="journal article" date="2020" name="MBio">
        <title>Horizontal gene transfer to a defensive symbiont with a reduced genome amongst a multipartite beetle microbiome.</title>
        <authorList>
            <person name="Waterworth S.C."/>
            <person name="Florez L.V."/>
            <person name="Rees E.R."/>
            <person name="Hertweck C."/>
            <person name="Kaltenpoth M."/>
            <person name="Kwan J.C."/>
        </authorList>
    </citation>
    <scope>NUCLEOTIDE SEQUENCE [LARGE SCALE GENOMIC DNA]</scope>
</reference>
<dbReference type="Proteomes" id="UP000461670">
    <property type="component" value="Unassembled WGS sequence"/>
</dbReference>
<organism evidence="2 3">
    <name type="scientific">Paracidovorax wautersii</name>
    <dbReference type="NCBI Taxonomy" id="1177982"/>
    <lineage>
        <taxon>Bacteria</taxon>
        <taxon>Pseudomonadati</taxon>
        <taxon>Pseudomonadota</taxon>
        <taxon>Betaproteobacteria</taxon>
        <taxon>Burkholderiales</taxon>
        <taxon>Comamonadaceae</taxon>
        <taxon>Paracidovorax</taxon>
    </lineage>
</organism>
<evidence type="ECO:0000313" key="3">
    <source>
        <dbReference type="Proteomes" id="UP000461670"/>
    </source>
</evidence>
<accession>A0A7V8JQE9</accession>